<keyword evidence="2 5" id="KW-0812">Transmembrane</keyword>
<feature type="transmembrane region" description="Helical" evidence="5">
    <location>
        <begin position="283"/>
        <end position="312"/>
    </location>
</feature>
<evidence type="ECO:0000313" key="7">
    <source>
        <dbReference type="EMBL" id="NYT84957.1"/>
    </source>
</evidence>
<evidence type="ECO:0000256" key="3">
    <source>
        <dbReference type="ARBA" id="ARBA00022989"/>
    </source>
</evidence>
<evidence type="ECO:0000259" key="6">
    <source>
        <dbReference type="Pfam" id="PF13515"/>
    </source>
</evidence>
<evidence type="ECO:0000256" key="2">
    <source>
        <dbReference type="ARBA" id="ARBA00022692"/>
    </source>
</evidence>
<accession>A0A853GS25</accession>
<organism evidence="7 8">
    <name type="scientific">Pollutimonas harenae</name>
    <dbReference type="NCBI Taxonomy" id="657015"/>
    <lineage>
        <taxon>Bacteria</taxon>
        <taxon>Pseudomonadati</taxon>
        <taxon>Pseudomonadota</taxon>
        <taxon>Betaproteobacteria</taxon>
        <taxon>Burkholderiales</taxon>
        <taxon>Alcaligenaceae</taxon>
        <taxon>Pollutimonas</taxon>
    </lineage>
</organism>
<keyword evidence="4 5" id="KW-0472">Membrane</keyword>
<feature type="transmembrane region" description="Helical" evidence="5">
    <location>
        <begin position="52"/>
        <end position="72"/>
    </location>
</feature>
<dbReference type="Pfam" id="PF13515">
    <property type="entry name" value="FUSC_2"/>
    <property type="match status" value="1"/>
</dbReference>
<feature type="transmembrane region" description="Helical" evidence="5">
    <location>
        <begin position="78"/>
        <end position="95"/>
    </location>
</feature>
<sequence length="390" mass="41542">MSSRKQKQALQAAAHLARRKQGSLKASRRHSAGHLLSGQQLRQSLLVAAPPSIKIASIAGFQAALALLVALATAHLSPWPHLVGFPALGALAALFGRYDSLQHRRRIVMICGILLVAGVFIPSLASYLGATQAFMVLLLALSAGLYTLSVSSWGLGGGPGAVIFVFAVGAVLSPVDTLATVGERTLATAWGAVLAWLICALTDRLRPQDSRASSKPAAALPPMSQRLFVAARITIGAGMAALITYWSGWHYPAWAAIGATAVMQGGHLHLTMNRSLQRMAGTVVGACIVWAILVQDPSFWAVAIAVVFFQYITEVVIGYNYAFGQIAITPMALLMTHLAAPVANSNMPVERVIDTIVGAAIGIVFAVIFSSMDDRAYLARRHKKLKLWWH</sequence>
<reference evidence="7 8" key="1">
    <citation type="submission" date="2020-07" db="EMBL/GenBank/DDBJ databases">
        <title>Taxonomic revisions and descriptions of new bacterial species based on genomic comparisons in the high-G+C-content subgroup of the family Alcaligenaceae.</title>
        <authorList>
            <person name="Szabo A."/>
            <person name="Felfoldi T."/>
        </authorList>
    </citation>
    <scope>NUCLEOTIDE SEQUENCE [LARGE SCALE GENOMIC DNA]</scope>
    <source>
        <strain evidence="7 8">DSM 25667</strain>
    </source>
</reference>
<feature type="domain" description="Integral membrane bound transporter" evidence="6">
    <location>
        <begin position="240"/>
        <end position="365"/>
    </location>
</feature>
<evidence type="ECO:0000256" key="5">
    <source>
        <dbReference type="SAM" id="Phobius"/>
    </source>
</evidence>
<keyword evidence="8" id="KW-1185">Reference proteome</keyword>
<keyword evidence="3 5" id="KW-1133">Transmembrane helix</keyword>
<comment type="subcellular location">
    <subcellularLocation>
        <location evidence="1">Membrane</location>
        <topology evidence="1">Multi-pass membrane protein</topology>
    </subcellularLocation>
</comment>
<dbReference type="RefSeq" id="WP_130037648.1">
    <property type="nucleotide sequence ID" value="NZ_JACCEV010000001.1"/>
</dbReference>
<evidence type="ECO:0000256" key="4">
    <source>
        <dbReference type="ARBA" id="ARBA00023136"/>
    </source>
</evidence>
<feature type="transmembrane region" description="Helical" evidence="5">
    <location>
        <begin position="318"/>
        <end position="340"/>
    </location>
</feature>
<dbReference type="Proteomes" id="UP000554144">
    <property type="component" value="Unassembled WGS sequence"/>
</dbReference>
<feature type="transmembrane region" description="Helical" evidence="5">
    <location>
        <begin position="107"/>
        <end position="128"/>
    </location>
</feature>
<evidence type="ECO:0000256" key="1">
    <source>
        <dbReference type="ARBA" id="ARBA00004141"/>
    </source>
</evidence>
<dbReference type="InterPro" id="IPR049453">
    <property type="entry name" value="Memb_transporter_dom"/>
</dbReference>
<evidence type="ECO:0000313" key="8">
    <source>
        <dbReference type="Proteomes" id="UP000554144"/>
    </source>
</evidence>
<protein>
    <submittedName>
        <fullName evidence="7">FUSC family protein</fullName>
    </submittedName>
</protein>
<dbReference type="EMBL" id="JACCEV010000001">
    <property type="protein sequence ID" value="NYT84957.1"/>
    <property type="molecule type" value="Genomic_DNA"/>
</dbReference>
<dbReference type="OrthoDB" id="581879at2"/>
<feature type="transmembrane region" description="Helical" evidence="5">
    <location>
        <begin position="227"/>
        <end position="247"/>
    </location>
</feature>
<comment type="caution">
    <text evidence="7">The sequence shown here is derived from an EMBL/GenBank/DDBJ whole genome shotgun (WGS) entry which is preliminary data.</text>
</comment>
<name>A0A853GS25_9BURK</name>
<dbReference type="GO" id="GO:0016020">
    <property type="term" value="C:membrane"/>
    <property type="evidence" value="ECO:0007669"/>
    <property type="project" value="UniProtKB-SubCell"/>
</dbReference>
<dbReference type="AlphaFoldDB" id="A0A853GS25"/>
<feature type="transmembrane region" description="Helical" evidence="5">
    <location>
        <begin position="352"/>
        <end position="372"/>
    </location>
</feature>
<gene>
    <name evidence="7" type="ORF">H0A62_05005</name>
</gene>
<proteinExistence type="predicted"/>